<sequence>MVPRWPPVAARRGSSCRRGRSSCAGSLAPSRTWRQLDGGAQQLCRGGDEWDMGGSGTPCNGVVAVPMVVEVVASPVVEAVAPAVKLSSHHQEQRRQQHQQQCRGASGCHRRRLRFWCEQEVVVGVRCDERGGEVRGGGGGGGAADGGEGDGVDNEGGAGRHRHRGCGVCAGADDGERILIPHQPPQASSPRHCNHQRLLLLLLLQLGSGCTFTLQCLSTPSPTVLVVLLLRLLGAALAMVSLLAERCAPLSL</sequence>
<accession>B9FU08</accession>
<organism evidence="2">
    <name type="scientific">Oryza sativa subsp. japonica</name>
    <name type="common">Rice</name>
    <dbReference type="NCBI Taxonomy" id="39947"/>
    <lineage>
        <taxon>Eukaryota</taxon>
        <taxon>Viridiplantae</taxon>
        <taxon>Streptophyta</taxon>
        <taxon>Embryophyta</taxon>
        <taxon>Tracheophyta</taxon>
        <taxon>Spermatophyta</taxon>
        <taxon>Magnoliopsida</taxon>
        <taxon>Liliopsida</taxon>
        <taxon>Poales</taxon>
        <taxon>Poaceae</taxon>
        <taxon>BOP clade</taxon>
        <taxon>Oryzoideae</taxon>
        <taxon>Oryzeae</taxon>
        <taxon>Oryzinae</taxon>
        <taxon>Oryza</taxon>
        <taxon>Oryza sativa</taxon>
    </lineage>
</organism>
<evidence type="ECO:0000313" key="2">
    <source>
        <dbReference type="EMBL" id="EEE65970.1"/>
    </source>
</evidence>
<reference evidence="2" key="1">
    <citation type="journal article" date="2005" name="PLoS Biol.">
        <title>The genomes of Oryza sativa: a history of duplications.</title>
        <authorList>
            <person name="Yu J."/>
            <person name="Wang J."/>
            <person name="Lin W."/>
            <person name="Li S."/>
            <person name="Li H."/>
            <person name="Zhou J."/>
            <person name="Ni P."/>
            <person name="Dong W."/>
            <person name="Hu S."/>
            <person name="Zeng C."/>
            <person name="Zhang J."/>
            <person name="Zhang Y."/>
            <person name="Li R."/>
            <person name="Xu Z."/>
            <person name="Li S."/>
            <person name="Li X."/>
            <person name="Zheng H."/>
            <person name="Cong L."/>
            <person name="Lin L."/>
            <person name="Yin J."/>
            <person name="Geng J."/>
            <person name="Li G."/>
            <person name="Shi J."/>
            <person name="Liu J."/>
            <person name="Lv H."/>
            <person name="Li J."/>
            <person name="Wang J."/>
            <person name="Deng Y."/>
            <person name="Ran L."/>
            <person name="Shi X."/>
            <person name="Wang X."/>
            <person name="Wu Q."/>
            <person name="Li C."/>
            <person name="Ren X."/>
            <person name="Wang J."/>
            <person name="Wang X."/>
            <person name="Li D."/>
            <person name="Liu D."/>
            <person name="Zhang X."/>
            <person name="Ji Z."/>
            <person name="Zhao W."/>
            <person name="Sun Y."/>
            <person name="Zhang Z."/>
            <person name="Bao J."/>
            <person name="Han Y."/>
            <person name="Dong L."/>
            <person name="Ji J."/>
            <person name="Chen P."/>
            <person name="Wu S."/>
            <person name="Liu J."/>
            <person name="Xiao Y."/>
            <person name="Bu D."/>
            <person name="Tan J."/>
            <person name="Yang L."/>
            <person name="Ye C."/>
            <person name="Zhang J."/>
            <person name="Xu J."/>
            <person name="Zhou Y."/>
            <person name="Yu Y."/>
            <person name="Zhang B."/>
            <person name="Zhuang S."/>
            <person name="Wei H."/>
            <person name="Liu B."/>
            <person name="Lei M."/>
            <person name="Yu H."/>
            <person name="Li Y."/>
            <person name="Xu H."/>
            <person name="Wei S."/>
            <person name="He X."/>
            <person name="Fang L."/>
            <person name="Zhang Z."/>
            <person name="Zhang Y."/>
            <person name="Huang X."/>
            <person name="Su Z."/>
            <person name="Tong W."/>
            <person name="Li J."/>
            <person name="Tong Z."/>
            <person name="Li S."/>
            <person name="Ye J."/>
            <person name="Wang L."/>
            <person name="Fang L."/>
            <person name="Lei T."/>
            <person name="Chen C."/>
            <person name="Chen H."/>
            <person name="Xu Z."/>
            <person name="Li H."/>
            <person name="Huang H."/>
            <person name="Zhang F."/>
            <person name="Xu H."/>
            <person name="Li N."/>
            <person name="Zhao C."/>
            <person name="Li S."/>
            <person name="Dong L."/>
            <person name="Huang Y."/>
            <person name="Li L."/>
            <person name="Xi Y."/>
            <person name="Qi Q."/>
            <person name="Li W."/>
            <person name="Zhang B."/>
            <person name="Hu W."/>
            <person name="Zhang Y."/>
            <person name="Tian X."/>
            <person name="Jiao Y."/>
            <person name="Liang X."/>
            <person name="Jin J."/>
            <person name="Gao L."/>
            <person name="Zheng W."/>
            <person name="Hao B."/>
            <person name="Liu S."/>
            <person name="Wang W."/>
            <person name="Yuan L."/>
            <person name="Cao M."/>
            <person name="McDermott J."/>
            <person name="Samudrala R."/>
            <person name="Wang J."/>
            <person name="Wong G.K."/>
            <person name="Yang H."/>
        </authorList>
    </citation>
    <scope>NUCLEOTIDE SEQUENCE [LARGE SCALE GENOMIC DNA]</scope>
</reference>
<dbReference type="EMBL" id="CM000143">
    <property type="protein sequence ID" value="EEE65970.1"/>
    <property type="molecule type" value="Genomic_DNA"/>
</dbReference>
<reference evidence="2" key="2">
    <citation type="submission" date="2008-12" db="EMBL/GenBank/DDBJ databases">
        <title>Improved gene annotation of the rice (Oryza sativa) genomes.</title>
        <authorList>
            <person name="Wang J."/>
            <person name="Li R."/>
            <person name="Fan W."/>
            <person name="Huang Q."/>
            <person name="Zhang J."/>
            <person name="Zhou Y."/>
            <person name="Hu Y."/>
            <person name="Zi S."/>
            <person name="Li J."/>
            <person name="Ni P."/>
            <person name="Zheng H."/>
            <person name="Zhang Y."/>
            <person name="Zhao M."/>
            <person name="Hao Q."/>
            <person name="McDermott J."/>
            <person name="Samudrala R."/>
            <person name="Kristiansen K."/>
            <person name="Wong G.K.-S."/>
        </authorList>
    </citation>
    <scope>NUCLEOTIDE SEQUENCE</scope>
</reference>
<dbReference type="Proteomes" id="UP000007752">
    <property type="component" value="Chromosome 6"/>
</dbReference>
<evidence type="ECO:0000256" key="1">
    <source>
        <dbReference type="SAM" id="MobiDB-lite"/>
    </source>
</evidence>
<protein>
    <submittedName>
        <fullName evidence="2">Uncharacterized protein</fullName>
    </submittedName>
</protein>
<feature type="compositionally biased region" description="Gly residues" evidence="1">
    <location>
        <begin position="134"/>
        <end position="146"/>
    </location>
</feature>
<gene>
    <name evidence="2" type="ORF">OsJ_21881</name>
</gene>
<name>B9FU08_ORYSJ</name>
<dbReference type="AlphaFoldDB" id="B9FU08"/>
<feature type="region of interest" description="Disordered" evidence="1">
    <location>
        <begin position="134"/>
        <end position="160"/>
    </location>
</feature>
<feature type="region of interest" description="Disordered" evidence="1">
    <location>
        <begin position="1"/>
        <end position="22"/>
    </location>
</feature>
<proteinExistence type="predicted"/>